<comment type="caution">
    <text evidence="1">The sequence shown here is derived from an EMBL/GenBank/DDBJ whole genome shotgun (WGS) entry which is preliminary data.</text>
</comment>
<protein>
    <submittedName>
        <fullName evidence="1">Uncharacterized protein</fullName>
    </submittedName>
</protein>
<dbReference type="RefSeq" id="WP_267281687.1">
    <property type="nucleotide sequence ID" value="NZ_JAOVZV010000014.1"/>
</dbReference>
<dbReference type="EMBL" id="JAOVZV010000014">
    <property type="protein sequence ID" value="MCX8533172.1"/>
    <property type="molecule type" value="Genomic_DNA"/>
</dbReference>
<organism evidence="1 2">
    <name type="scientific">Chryseobacterium luquanense</name>
    <dbReference type="NCBI Taxonomy" id="2983766"/>
    <lineage>
        <taxon>Bacteria</taxon>
        <taxon>Pseudomonadati</taxon>
        <taxon>Bacteroidota</taxon>
        <taxon>Flavobacteriia</taxon>
        <taxon>Flavobacteriales</taxon>
        <taxon>Weeksellaceae</taxon>
        <taxon>Chryseobacterium group</taxon>
        <taxon>Chryseobacterium</taxon>
    </lineage>
</organism>
<dbReference type="Proteomes" id="UP001070176">
    <property type="component" value="Unassembled WGS sequence"/>
</dbReference>
<gene>
    <name evidence="1" type="ORF">OEA66_12500</name>
</gene>
<proteinExistence type="predicted"/>
<keyword evidence="2" id="KW-1185">Reference proteome</keyword>
<name>A0ABT3Y4T7_9FLAO</name>
<reference evidence="1" key="1">
    <citation type="submission" date="2022-10" db="EMBL/GenBank/DDBJ databases">
        <title>Chryseobacterium sp. nov., a novel bacterial species.</title>
        <authorList>
            <person name="Cao Y."/>
        </authorList>
    </citation>
    <scope>NUCLEOTIDE SEQUENCE</scope>
    <source>
        <strain evidence="1">KC 927</strain>
    </source>
</reference>
<evidence type="ECO:0000313" key="1">
    <source>
        <dbReference type="EMBL" id="MCX8533172.1"/>
    </source>
</evidence>
<evidence type="ECO:0000313" key="2">
    <source>
        <dbReference type="Proteomes" id="UP001070176"/>
    </source>
</evidence>
<sequence length="136" mass="16089">MKILLLFSLLSSVIIYSQRRNYFPDSDKTPNCNLIKKGNFTRNEKGNNSFKVKVRKNRMTEIFGKNDIIVESKLKMPNKCKFETEIIKIKTKLKDDFIYIGKKTKYEIVETGKNSIIYEYWCNEGRNICTEILQKE</sequence>
<accession>A0ABT3Y4T7</accession>